<keyword evidence="5 11" id="KW-0347">Helicase</keyword>
<evidence type="ECO:0000256" key="8">
    <source>
        <dbReference type="ARBA" id="ARBA00023235"/>
    </source>
</evidence>
<keyword evidence="6 11" id="KW-0067">ATP-binding</keyword>
<comment type="catalytic activity">
    <reaction evidence="10 11">
        <text>ATP + H2O = ADP + phosphate + H(+)</text>
        <dbReference type="Rhea" id="RHEA:13065"/>
        <dbReference type="ChEBI" id="CHEBI:15377"/>
        <dbReference type="ChEBI" id="CHEBI:15378"/>
        <dbReference type="ChEBI" id="CHEBI:30616"/>
        <dbReference type="ChEBI" id="CHEBI:43474"/>
        <dbReference type="ChEBI" id="CHEBI:456216"/>
        <dbReference type="EC" id="5.6.2.4"/>
    </reaction>
</comment>
<dbReference type="Pfam" id="PF13361">
    <property type="entry name" value="UvrD_C"/>
    <property type="match status" value="1"/>
</dbReference>
<dbReference type="Gene3D" id="3.40.50.300">
    <property type="entry name" value="P-loop containing nucleotide triphosphate hydrolases"/>
    <property type="match status" value="2"/>
</dbReference>
<evidence type="ECO:0000256" key="1">
    <source>
        <dbReference type="ARBA" id="ARBA00009922"/>
    </source>
</evidence>
<evidence type="ECO:0000256" key="5">
    <source>
        <dbReference type="ARBA" id="ARBA00022806"/>
    </source>
</evidence>
<evidence type="ECO:0000256" key="11">
    <source>
        <dbReference type="HAMAP-Rule" id="MF_01920"/>
    </source>
</evidence>
<evidence type="ECO:0000256" key="9">
    <source>
        <dbReference type="ARBA" id="ARBA00034617"/>
    </source>
</evidence>
<dbReference type="CDD" id="cd17932">
    <property type="entry name" value="DEXQc_UvrD"/>
    <property type="match status" value="1"/>
</dbReference>
<keyword evidence="8 11" id="KW-0413">Isomerase</keyword>
<dbReference type="Pfam" id="PF00580">
    <property type="entry name" value="UvrD-helicase"/>
    <property type="match status" value="1"/>
</dbReference>
<dbReference type="InterPro" id="IPR014017">
    <property type="entry name" value="DNA_helicase_UvrD-like_C"/>
</dbReference>
<dbReference type="GO" id="GO:0043138">
    <property type="term" value="F:3'-5' DNA helicase activity"/>
    <property type="evidence" value="ECO:0007669"/>
    <property type="project" value="UniProtKB-UniRule"/>
</dbReference>
<dbReference type="Gene3D" id="1.10.486.10">
    <property type="entry name" value="PCRA, domain 4"/>
    <property type="match status" value="1"/>
</dbReference>
<comment type="function">
    <text evidence="11">Rep helicase is a single-stranded DNA-dependent ATPase involved in DNA replication; it can initiate unwinding at a nick in the DNA. It binds to the single-stranded DNA and acts in a progressive fashion along the DNA in the 3' to 5' direction.</text>
</comment>
<dbReference type="Proteomes" id="UP000179334">
    <property type="component" value="Unassembled WGS sequence"/>
</dbReference>
<evidence type="ECO:0000256" key="7">
    <source>
        <dbReference type="ARBA" id="ARBA00023125"/>
    </source>
</evidence>
<dbReference type="GO" id="GO:0005829">
    <property type="term" value="C:cytosol"/>
    <property type="evidence" value="ECO:0007669"/>
    <property type="project" value="TreeGrafter"/>
</dbReference>
<comment type="catalytic activity">
    <reaction evidence="9 11">
        <text>Couples ATP hydrolysis with the unwinding of duplex DNA by translocating in the 3'-5' direction.</text>
        <dbReference type="EC" id="5.6.2.4"/>
    </reaction>
</comment>
<dbReference type="AlphaFoldDB" id="A0A1F6T6A5"/>
<dbReference type="GO" id="GO:0005524">
    <property type="term" value="F:ATP binding"/>
    <property type="evidence" value="ECO:0007669"/>
    <property type="project" value="UniProtKB-UniRule"/>
</dbReference>
<comment type="caution">
    <text evidence="15">The sequence shown here is derived from an EMBL/GenBank/DDBJ whole genome shotgun (WGS) entry which is preliminary data.</text>
</comment>
<dbReference type="Gene3D" id="1.10.10.160">
    <property type="match status" value="1"/>
</dbReference>
<dbReference type="InterPro" id="IPR014016">
    <property type="entry name" value="UvrD-like_ATP-bd"/>
</dbReference>
<comment type="similarity">
    <text evidence="1 11">Belongs to the helicase family. UvrD subfamily.</text>
</comment>
<accession>A0A1F6T6A5</accession>
<sequence>MPELNKQQQAAVNHLDGPLLVLAGAGSGKTSVITRKIAALVRRHGFAPGEIAAVTFTNKAAREMKTRVAGLLDRNQAQAVAISTFHTLGLNILRGNLKRLGYRSGFSLYDAEDSHGLVAKLMSASFSDKRQLTDEVRYCLSRWKNDLITPEAALVLADASREKHEQIAARIYPEYETHLRASNAFDFDDLILKPVQLFREHPEALGHWRARIGYLLVDEYQDTNLCQYELVKLLMGGRPALTVVGDDDQSIYAWRGARPENLKHLQDDFPDLKVVKLEQNYRSTGRILGAANALIANNPHVFEKKLWSKHEAGNALRVLRARSEEHEAERLANEIMYHKFKHGTDFGDFAILFRENHQARALERVLRERRIPYVLSGASSFFDRTEIKDIMAYLRLLTNETDDSAFLRVINTPRREIGPSTLTQLSEHAAEHGISLLNAARHAAIDKRLSTRQLAMLHAFTAWLGEIIKKSEDEEPVKLVREMLAELHYEDWLKDICEDSRTAQRRMENVHELVDWLARLAKHDAGADEPKTLGELVAKLSLLGMLEKDGDENPGDQVALMTVHAAKGLEFPHVYVVGMEEGLIPHRSCIEKYEEAARAGKKQGETEPPPAAAVEEERRLAYVAITRARKTLTFTFSEKRRRGGEILTCEPSRFLSELPPDDLQWEDPQAEPDPVAVMDRAETYLANLRTMLDKPKQ</sequence>
<keyword evidence="2 11" id="KW-0235">DNA replication</keyword>
<dbReference type="InterPro" id="IPR005752">
    <property type="entry name" value="Helicase_Rep"/>
</dbReference>
<evidence type="ECO:0000256" key="2">
    <source>
        <dbReference type="ARBA" id="ARBA00022705"/>
    </source>
</evidence>
<dbReference type="InterPro" id="IPR013986">
    <property type="entry name" value="DExx_box_DNA_helicase_dom_sf"/>
</dbReference>
<feature type="binding site" evidence="11">
    <location>
        <position position="282"/>
    </location>
    <ligand>
        <name>ATP</name>
        <dbReference type="ChEBI" id="CHEBI:30616"/>
    </ligand>
</feature>
<dbReference type="SUPFAM" id="SSF52540">
    <property type="entry name" value="P-loop containing nucleoside triphosphate hydrolases"/>
    <property type="match status" value="1"/>
</dbReference>
<name>A0A1F6T6A5_9PROT</name>
<keyword evidence="7 11" id="KW-0238">DNA-binding</keyword>
<comment type="subunit">
    <text evidence="11">Homodimer.</text>
</comment>
<evidence type="ECO:0000256" key="12">
    <source>
        <dbReference type="PROSITE-ProRule" id="PRU00560"/>
    </source>
</evidence>
<evidence type="ECO:0000256" key="10">
    <source>
        <dbReference type="ARBA" id="ARBA00048988"/>
    </source>
</evidence>
<dbReference type="EMBL" id="MFSR01000021">
    <property type="protein sequence ID" value="OGI40616.1"/>
    <property type="molecule type" value="Genomic_DNA"/>
</dbReference>
<dbReference type="InterPro" id="IPR027417">
    <property type="entry name" value="P-loop_NTPase"/>
</dbReference>
<dbReference type="GO" id="GO:0006260">
    <property type="term" value="P:DNA replication"/>
    <property type="evidence" value="ECO:0007669"/>
    <property type="project" value="UniProtKB-UniRule"/>
</dbReference>
<evidence type="ECO:0000313" key="15">
    <source>
        <dbReference type="EMBL" id="OGI40616.1"/>
    </source>
</evidence>
<evidence type="ECO:0000259" key="13">
    <source>
        <dbReference type="PROSITE" id="PS51198"/>
    </source>
</evidence>
<dbReference type="CDD" id="cd18807">
    <property type="entry name" value="SF1_C_UvrD"/>
    <property type="match status" value="1"/>
</dbReference>
<keyword evidence="3 11" id="KW-0547">Nucleotide-binding</keyword>
<gene>
    <name evidence="11" type="primary">rep</name>
    <name evidence="15" type="ORF">A2V91_01000</name>
</gene>
<dbReference type="GO" id="GO:0003697">
    <property type="term" value="F:single-stranded DNA binding"/>
    <property type="evidence" value="ECO:0007669"/>
    <property type="project" value="UniProtKB-UniRule"/>
</dbReference>
<dbReference type="EC" id="5.6.2.4" evidence="11"/>
<evidence type="ECO:0000259" key="14">
    <source>
        <dbReference type="PROSITE" id="PS51217"/>
    </source>
</evidence>
<evidence type="ECO:0000256" key="3">
    <source>
        <dbReference type="ARBA" id="ARBA00022741"/>
    </source>
</evidence>
<feature type="binding site" evidence="12">
    <location>
        <begin position="23"/>
        <end position="30"/>
    </location>
    <ligand>
        <name>ATP</name>
        <dbReference type="ChEBI" id="CHEBI:30616"/>
    </ligand>
</feature>
<organism evidence="15 16">
    <name type="scientific">Candidatus Muproteobacteria bacterium RBG_16_64_10</name>
    <dbReference type="NCBI Taxonomy" id="1817757"/>
    <lineage>
        <taxon>Bacteria</taxon>
        <taxon>Pseudomonadati</taxon>
        <taxon>Pseudomonadota</taxon>
        <taxon>Candidatus Muproteobacteria</taxon>
    </lineage>
</organism>
<protein>
    <recommendedName>
        <fullName evidence="11">ATP-dependent DNA helicase Rep</fullName>
        <ecNumber evidence="11">5.6.2.4</ecNumber>
    </recommendedName>
    <alternativeName>
        <fullName evidence="11">DNA 3'-5' helicase Rep</fullName>
    </alternativeName>
</protein>
<reference evidence="15 16" key="1">
    <citation type="journal article" date="2016" name="Nat. Commun.">
        <title>Thousands of microbial genomes shed light on interconnected biogeochemical processes in an aquifer system.</title>
        <authorList>
            <person name="Anantharaman K."/>
            <person name="Brown C.T."/>
            <person name="Hug L.A."/>
            <person name="Sharon I."/>
            <person name="Castelle C.J."/>
            <person name="Probst A.J."/>
            <person name="Thomas B.C."/>
            <person name="Singh A."/>
            <person name="Wilkins M.J."/>
            <person name="Karaoz U."/>
            <person name="Brodie E.L."/>
            <person name="Williams K.H."/>
            <person name="Hubbard S.S."/>
            <person name="Banfield J.F."/>
        </authorList>
    </citation>
    <scope>NUCLEOTIDE SEQUENCE [LARGE SCALE GENOMIC DNA]</scope>
</reference>
<dbReference type="HAMAP" id="MF_01920">
    <property type="entry name" value="Helicase_Rep"/>
    <property type="match status" value="1"/>
</dbReference>
<evidence type="ECO:0000256" key="4">
    <source>
        <dbReference type="ARBA" id="ARBA00022801"/>
    </source>
</evidence>
<dbReference type="PROSITE" id="PS51217">
    <property type="entry name" value="UVRD_HELICASE_CTER"/>
    <property type="match status" value="1"/>
</dbReference>
<dbReference type="GO" id="GO:0000725">
    <property type="term" value="P:recombinational repair"/>
    <property type="evidence" value="ECO:0007669"/>
    <property type="project" value="TreeGrafter"/>
</dbReference>
<dbReference type="GO" id="GO:0016887">
    <property type="term" value="F:ATP hydrolysis activity"/>
    <property type="evidence" value="ECO:0007669"/>
    <property type="project" value="RHEA"/>
</dbReference>
<dbReference type="PROSITE" id="PS51198">
    <property type="entry name" value="UVRD_HELICASE_ATP_BIND"/>
    <property type="match status" value="1"/>
</dbReference>
<dbReference type="PANTHER" id="PTHR11070:SF64">
    <property type="entry name" value="ATP-DEPENDENT DNA HELICASE REP"/>
    <property type="match status" value="1"/>
</dbReference>
<dbReference type="InterPro" id="IPR000212">
    <property type="entry name" value="DNA_helicase_UvrD/REP"/>
</dbReference>
<dbReference type="PANTHER" id="PTHR11070">
    <property type="entry name" value="UVRD / RECB / PCRA DNA HELICASE FAMILY MEMBER"/>
    <property type="match status" value="1"/>
</dbReference>
<feature type="domain" description="UvrD-like helicase C-terminal" evidence="14">
    <location>
        <begin position="285"/>
        <end position="568"/>
    </location>
</feature>
<keyword evidence="4 11" id="KW-0378">Hydrolase</keyword>
<proteinExistence type="inferred from homology"/>
<feature type="domain" description="UvrD-like helicase ATP-binding" evidence="13">
    <location>
        <begin position="2"/>
        <end position="284"/>
    </location>
</feature>
<evidence type="ECO:0000256" key="6">
    <source>
        <dbReference type="ARBA" id="ARBA00022840"/>
    </source>
</evidence>
<evidence type="ECO:0000313" key="16">
    <source>
        <dbReference type="Proteomes" id="UP000179334"/>
    </source>
</evidence>